<proteinExistence type="predicted"/>
<dbReference type="Proteomes" id="UP000185547">
    <property type="component" value="Unassembled WGS sequence"/>
</dbReference>
<protein>
    <submittedName>
        <fullName evidence="1">Uncharacterized protein</fullName>
    </submittedName>
</protein>
<sequence length="43" mass="4935">MPFDLKSIQKALKTFKTFATSIQKLFTKTPKALRDFGDKVTDK</sequence>
<accession>A0A9X8WH53</accession>
<dbReference type="AlphaFoldDB" id="A0A9X8WH53"/>
<gene>
    <name evidence="1" type="ORF">SAMN05421802_10647</name>
</gene>
<reference evidence="1 2" key="1">
    <citation type="submission" date="2017-01" db="EMBL/GenBank/DDBJ databases">
        <authorList>
            <person name="Varghese N."/>
            <person name="Submissions S."/>
        </authorList>
    </citation>
    <scope>NUCLEOTIDE SEQUENCE [LARGE SCALE GENOMIC DNA]</scope>
    <source>
        <strain evidence="1 2">DSM 44280</strain>
    </source>
</reference>
<organism evidence="1 2">
    <name type="scientific">Corynebacterium afermentans</name>
    <dbReference type="NCBI Taxonomy" id="38286"/>
    <lineage>
        <taxon>Bacteria</taxon>
        <taxon>Bacillati</taxon>
        <taxon>Actinomycetota</taxon>
        <taxon>Actinomycetes</taxon>
        <taxon>Mycobacteriales</taxon>
        <taxon>Corynebacteriaceae</taxon>
        <taxon>Corynebacterium</taxon>
    </lineage>
</organism>
<evidence type="ECO:0000313" key="1">
    <source>
        <dbReference type="EMBL" id="SIQ09878.1"/>
    </source>
</evidence>
<dbReference type="EMBL" id="FTMH01000006">
    <property type="protein sequence ID" value="SIQ09878.1"/>
    <property type="molecule type" value="Genomic_DNA"/>
</dbReference>
<evidence type="ECO:0000313" key="2">
    <source>
        <dbReference type="Proteomes" id="UP000185547"/>
    </source>
</evidence>
<name>A0A9X8WH53_9CORY</name>
<comment type="caution">
    <text evidence="1">The sequence shown here is derived from an EMBL/GenBank/DDBJ whole genome shotgun (WGS) entry which is preliminary data.</text>
</comment>
<keyword evidence="2" id="KW-1185">Reference proteome</keyword>
<dbReference type="RefSeq" id="WP_286131537.1">
    <property type="nucleotide sequence ID" value="NZ_FTMH01000006.1"/>
</dbReference>